<dbReference type="AlphaFoldDB" id="U2ZUY6"/>
<feature type="transmembrane region" description="Helical" evidence="2">
    <location>
        <begin position="164"/>
        <end position="184"/>
    </location>
</feature>
<dbReference type="OrthoDB" id="7584467at2"/>
<keyword evidence="4" id="KW-1185">Reference proteome</keyword>
<evidence type="ECO:0000313" key="4">
    <source>
        <dbReference type="Proteomes" id="UP000016568"/>
    </source>
</evidence>
<dbReference type="Proteomes" id="UP000016568">
    <property type="component" value="Unassembled WGS sequence"/>
</dbReference>
<accession>U2ZUY6</accession>
<dbReference type="eggNOG" id="ENOG5031BWC">
    <property type="taxonomic scope" value="Bacteria"/>
</dbReference>
<sequence>MNAVPSPDRSHIVDQGLPPEGPPVSASELFLGLQFCRANVMSLTRLQLALKSGDRQCALEAMDRLHALDTEMERLAMSLPVPENDAQDRMALGKHLADQKLAIAFEKLALVSEISGPDLVSPPTMLQHEEAAEDDAPPESLAWSAAPAEEWDAERRGAIPMQTIIGFLMALLTIAALAAAAMFMTTL</sequence>
<name>U2ZUY6_9SPHN</name>
<evidence type="ECO:0000313" key="3">
    <source>
        <dbReference type="EMBL" id="GAD49199.1"/>
    </source>
</evidence>
<evidence type="ECO:0000256" key="2">
    <source>
        <dbReference type="SAM" id="Phobius"/>
    </source>
</evidence>
<organism evidence="3 4">
    <name type="scientific">Caenibius tardaugens NBRC 16725</name>
    <dbReference type="NCBI Taxonomy" id="1219035"/>
    <lineage>
        <taxon>Bacteria</taxon>
        <taxon>Pseudomonadati</taxon>
        <taxon>Pseudomonadota</taxon>
        <taxon>Alphaproteobacteria</taxon>
        <taxon>Sphingomonadales</taxon>
        <taxon>Erythrobacteraceae</taxon>
        <taxon>Caenibius</taxon>
    </lineage>
</organism>
<evidence type="ECO:0000256" key="1">
    <source>
        <dbReference type="SAM" id="MobiDB-lite"/>
    </source>
</evidence>
<keyword evidence="2" id="KW-1133">Transmembrane helix</keyword>
<proteinExistence type="predicted"/>
<dbReference type="RefSeq" id="WP_021690105.1">
    <property type="nucleotide sequence ID" value="NZ_BASZ01000005.1"/>
</dbReference>
<reference evidence="3 4" key="1">
    <citation type="submission" date="2013-09" db="EMBL/GenBank/DDBJ databases">
        <title>Whole genome shotgun sequence of Novosphingobium tardaugens NBRC 16725.</title>
        <authorList>
            <person name="Isaki S."/>
            <person name="Hosoyama A."/>
            <person name="Tsuchikane K."/>
            <person name="Katsumata H."/>
            <person name="Ando Y."/>
            <person name="Yamazaki S."/>
            <person name="Fujita N."/>
        </authorList>
    </citation>
    <scope>NUCLEOTIDE SEQUENCE [LARGE SCALE GENOMIC DNA]</scope>
    <source>
        <strain evidence="3 4">NBRC 16725</strain>
    </source>
</reference>
<evidence type="ECO:0008006" key="5">
    <source>
        <dbReference type="Google" id="ProtNLM"/>
    </source>
</evidence>
<dbReference type="KEGG" id="ntd:EGO55_11815"/>
<keyword evidence="2" id="KW-0812">Transmembrane</keyword>
<comment type="caution">
    <text evidence="3">The sequence shown here is derived from an EMBL/GenBank/DDBJ whole genome shotgun (WGS) entry which is preliminary data.</text>
</comment>
<dbReference type="EMBL" id="BASZ01000005">
    <property type="protein sequence ID" value="GAD49199.1"/>
    <property type="molecule type" value="Genomic_DNA"/>
</dbReference>
<feature type="region of interest" description="Disordered" evidence="1">
    <location>
        <begin position="1"/>
        <end position="20"/>
    </location>
</feature>
<keyword evidence="2" id="KW-0472">Membrane</keyword>
<protein>
    <recommendedName>
        <fullName evidence="5">Transmembrane protein</fullName>
    </recommendedName>
</protein>
<gene>
    <name evidence="3" type="ORF">NT2_05_01190</name>
</gene>